<dbReference type="PANTHER" id="PTHR10668">
    <property type="entry name" value="PHYTOENE DEHYDROGENASE"/>
    <property type="match status" value="1"/>
</dbReference>
<reference evidence="1" key="2">
    <citation type="submission" date="2024-05" db="EMBL/GenBank/DDBJ databases">
        <title>Rhodohalobacter halophilus gen. nov., sp. nov., a moderately halophilic member of the family Balneolaceae.</title>
        <authorList>
            <person name="Xia J."/>
        </authorList>
    </citation>
    <scope>NUCLEOTIDE SEQUENCE</scope>
    <source>
        <strain evidence="1">WB101</strain>
    </source>
</reference>
<organism evidence="1 2">
    <name type="scientific">Rhodohalobacter sulfatireducens</name>
    <dbReference type="NCBI Taxonomy" id="2911366"/>
    <lineage>
        <taxon>Bacteria</taxon>
        <taxon>Pseudomonadati</taxon>
        <taxon>Balneolota</taxon>
        <taxon>Balneolia</taxon>
        <taxon>Balneolales</taxon>
        <taxon>Balneolaceae</taxon>
        <taxon>Rhodohalobacter</taxon>
    </lineage>
</organism>
<dbReference type="SUPFAM" id="SSF51905">
    <property type="entry name" value="FAD/NAD(P)-binding domain"/>
    <property type="match status" value="1"/>
</dbReference>
<accession>A0ABS9KIR1</accession>
<dbReference type="RefSeq" id="WP_237856195.1">
    <property type="nucleotide sequence ID" value="NZ_JAKLWS010000041.1"/>
</dbReference>
<evidence type="ECO:0000313" key="1">
    <source>
        <dbReference type="EMBL" id="MCG2590731.1"/>
    </source>
</evidence>
<keyword evidence="2" id="KW-1185">Reference proteome</keyword>
<dbReference type="PANTHER" id="PTHR10668:SF105">
    <property type="entry name" value="DEHYDROGENASE-RELATED"/>
    <property type="match status" value="1"/>
</dbReference>
<name>A0ABS9KIR1_9BACT</name>
<dbReference type="Pfam" id="PF13450">
    <property type="entry name" value="NAD_binding_8"/>
    <property type="match status" value="1"/>
</dbReference>
<dbReference type="PRINTS" id="PR00411">
    <property type="entry name" value="PNDRDTASEI"/>
</dbReference>
<reference evidence="1" key="1">
    <citation type="submission" date="2022-01" db="EMBL/GenBank/DDBJ databases">
        <authorList>
            <person name="Wang Y."/>
        </authorList>
    </citation>
    <scope>NUCLEOTIDE SEQUENCE</scope>
    <source>
        <strain evidence="1">WB101</strain>
    </source>
</reference>
<proteinExistence type="predicted"/>
<comment type="caution">
    <text evidence="1">The sequence shown here is derived from an EMBL/GenBank/DDBJ whole genome shotgun (WGS) entry which is preliminary data.</text>
</comment>
<protein>
    <submittedName>
        <fullName evidence="1">NAD(P)/FAD-dependent oxidoreductase</fullName>
    </submittedName>
</protein>
<gene>
    <name evidence="1" type="ORF">L6773_19310</name>
</gene>
<dbReference type="InterPro" id="IPR036188">
    <property type="entry name" value="FAD/NAD-bd_sf"/>
</dbReference>
<dbReference type="EMBL" id="JAKLWS010000041">
    <property type="protein sequence ID" value="MCG2590731.1"/>
    <property type="molecule type" value="Genomic_DNA"/>
</dbReference>
<sequence>MKGKKSTYDALIVGSGPNGLAAGIRLTLEGYSVKIFEASNTVGGGMRTKELINPGYLHDICSAIHPMAASAPFLKQLPLEEYGLKWIHPKIPAAHPLDDEPPVALFNDLYKTALHLENDSKLYQKIVEPITQNWDGLSRDFLGPLRFPKNPIQMGLFGLNALQPASLFQKRFQTERAKALFAGMAAHSILPLDAIATTAIALVFFGTAHTGGWPLAEGGSQSIANSMASYFKSLGGEIETGFPVRSLDQLPSSKAILFDLTPSQVSDIAGDRFPPSYKQKLTKFKRGSGVFKVDYILKEPVPWKDEECRKAGTVHLGGTFDEIAASEKEMDEGGHPENPYVLVTQQSLFDKTRTPNEKETLWAYCHVPNGSTVDMTEAIENQIERFAPGFRDVIEEKITMNTQDFQEYNANYIGGDINGGRQDITQLFTRPVNLINPYATPAEGIYICSASTPPGGGVHGMCGYHAANLVLKEEFDRQPSQWKFKI</sequence>
<dbReference type="Gene3D" id="3.50.50.60">
    <property type="entry name" value="FAD/NAD(P)-binding domain"/>
    <property type="match status" value="1"/>
</dbReference>
<evidence type="ECO:0000313" key="2">
    <source>
        <dbReference type="Proteomes" id="UP001165366"/>
    </source>
</evidence>
<dbReference type="Proteomes" id="UP001165366">
    <property type="component" value="Unassembled WGS sequence"/>
</dbReference>